<reference evidence="1" key="1">
    <citation type="submission" date="2020-01" db="EMBL/GenBank/DDBJ databases">
        <authorList>
            <person name="Meier V. D."/>
            <person name="Meier V D."/>
        </authorList>
    </citation>
    <scope>NUCLEOTIDE SEQUENCE</scope>
    <source>
        <strain evidence="1">HLG_WM_MAG_03</strain>
    </source>
</reference>
<dbReference type="AlphaFoldDB" id="A0A6S6SVN8"/>
<sequence>MQKNTKLGTTMANKNENYTFPWGFHLGDLVAKDNGKMPLYTPSNDGGFCLLYDKVSEKQVDTMLESLCLELLSSMPHESLKVNLFDFGKKKFYNLSPLQYMHLYQVSYNDKMISAHFEEIEETIISRHQEILCCNRQTINEHNQKSKIKMNYHLVLLNLDNFPNDDVELRRINNFLESAVIAGVYVIAFGYQEMKESPNAGVQAILKHFKNINIRDNKFEITKEVFEFTELLVDHEFEALDLDKDALLQETLTGANLEAHMDSENIKLETDTRVK</sequence>
<name>A0A6S6SVN8_9BACT</name>
<proteinExistence type="predicted"/>
<evidence type="ECO:0008006" key="2">
    <source>
        <dbReference type="Google" id="ProtNLM"/>
    </source>
</evidence>
<accession>A0A6S6SVN8</accession>
<protein>
    <recommendedName>
        <fullName evidence="2">Cell division protein FtsK</fullName>
    </recommendedName>
</protein>
<dbReference type="EMBL" id="CACVAR010000164">
    <property type="protein sequence ID" value="CAA6807345.1"/>
    <property type="molecule type" value="Genomic_DNA"/>
</dbReference>
<evidence type="ECO:0000313" key="1">
    <source>
        <dbReference type="EMBL" id="CAA6807345.1"/>
    </source>
</evidence>
<organism evidence="1">
    <name type="scientific">uncultured Sulfurovum sp</name>
    <dbReference type="NCBI Taxonomy" id="269237"/>
    <lineage>
        <taxon>Bacteria</taxon>
        <taxon>Pseudomonadati</taxon>
        <taxon>Campylobacterota</taxon>
        <taxon>Epsilonproteobacteria</taxon>
        <taxon>Campylobacterales</taxon>
        <taxon>Sulfurovaceae</taxon>
        <taxon>Sulfurovum</taxon>
        <taxon>environmental samples</taxon>
    </lineage>
</organism>
<gene>
    <name evidence="1" type="ORF">HELGO_WM38215</name>
</gene>